<dbReference type="OrthoDB" id="5808308at2759"/>
<dbReference type="PANTHER" id="PTHR31418:SF7">
    <property type="entry name" value="FATTY-ACID AND RETINOL-BINDING PROTEIN 1"/>
    <property type="match status" value="1"/>
</dbReference>
<evidence type="ECO:0000256" key="1">
    <source>
        <dbReference type="ARBA" id="ARBA00004613"/>
    </source>
</evidence>
<evidence type="ECO:0000256" key="8">
    <source>
        <dbReference type="SAM" id="SignalP"/>
    </source>
</evidence>
<dbReference type="InterPro" id="IPR008632">
    <property type="entry name" value="Gp-FAR-1"/>
</dbReference>
<feature type="chain" id="PRO_5018279502" description="Fatty-acid and retinol-binding protein 1" evidence="8">
    <location>
        <begin position="21"/>
        <end position="122"/>
    </location>
</feature>
<evidence type="ECO:0000313" key="10">
    <source>
        <dbReference type="Proteomes" id="UP000270094"/>
    </source>
</evidence>
<evidence type="ECO:0000256" key="3">
    <source>
        <dbReference type="ARBA" id="ARBA00017453"/>
    </source>
</evidence>
<dbReference type="EMBL" id="UYYB01016756">
    <property type="protein sequence ID" value="VDM70590.1"/>
    <property type="molecule type" value="Genomic_DNA"/>
</dbReference>
<evidence type="ECO:0000313" key="9">
    <source>
        <dbReference type="EMBL" id="VDM70590.1"/>
    </source>
</evidence>
<keyword evidence="6" id="KW-0175">Coiled coil</keyword>
<keyword evidence="10" id="KW-1185">Reference proteome</keyword>
<keyword evidence="7" id="KW-0446">Lipid-binding</keyword>
<reference evidence="9 10" key="1">
    <citation type="submission" date="2018-11" db="EMBL/GenBank/DDBJ databases">
        <authorList>
            <consortium name="Pathogen Informatics"/>
        </authorList>
    </citation>
    <scope>NUCLEOTIDE SEQUENCE [LARGE SCALE GENOMIC DNA]</scope>
</reference>
<keyword evidence="5 8" id="KW-0732">Signal</keyword>
<dbReference type="Proteomes" id="UP000270094">
    <property type="component" value="Unassembled WGS sequence"/>
</dbReference>
<evidence type="ECO:0000256" key="4">
    <source>
        <dbReference type="ARBA" id="ARBA00022525"/>
    </source>
</evidence>
<dbReference type="Pfam" id="PF05823">
    <property type="entry name" value="Gp-FAR-1"/>
    <property type="match status" value="1"/>
</dbReference>
<evidence type="ECO:0000256" key="2">
    <source>
        <dbReference type="ARBA" id="ARBA00006648"/>
    </source>
</evidence>
<evidence type="ECO:0000256" key="7">
    <source>
        <dbReference type="ARBA" id="ARBA00023121"/>
    </source>
</evidence>
<dbReference type="PANTHER" id="PTHR31418">
    <property type="entry name" value="FATTY-ACID AND RETINOL-BINDING PROTEIN 1"/>
    <property type="match status" value="1"/>
</dbReference>
<sequence length="122" mass="14254">MLRFTFFFALFVAYSCSAPAEEKVELDKVNKFEDIPKQYRELIPEEVAKHLKEITDDEKTVLREVMKDYAKYKNEEEFLAALKEKSPSLHEKASKFQAFIKGKVDALQDDAKKFVEKVSRLV</sequence>
<dbReference type="GO" id="GO:0005576">
    <property type="term" value="C:extracellular region"/>
    <property type="evidence" value="ECO:0007669"/>
    <property type="project" value="UniProtKB-SubCell"/>
</dbReference>
<keyword evidence="4" id="KW-0964">Secreted</keyword>
<protein>
    <recommendedName>
        <fullName evidence="3">Fatty-acid and retinol-binding protein 1</fullName>
    </recommendedName>
</protein>
<proteinExistence type="inferred from homology"/>
<evidence type="ECO:0000256" key="5">
    <source>
        <dbReference type="ARBA" id="ARBA00022729"/>
    </source>
</evidence>
<evidence type="ECO:0000256" key="6">
    <source>
        <dbReference type="ARBA" id="ARBA00023054"/>
    </source>
</evidence>
<name>A0A3P7ICI3_STRVU</name>
<dbReference type="GO" id="GO:0008289">
    <property type="term" value="F:lipid binding"/>
    <property type="evidence" value="ECO:0007669"/>
    <property type="project" value="UniProtKB-KW"/>
</dbReference>
<comment type="subcellular location">
    <subcellularLocation>
        <location evidence="1">Secreted</location>
    </subcellularLocation>
</comment>
<comment type="similarity">
    <text evidence="2">Belongs to the fatty-acid and retinol-binding protein (FARBP) family.</text>
</comment>
<dbReference type="PROSITE" id="PS51257">
    <property type="entry name" value="PROKAR_LIPOPROTEIN"/>
    <property type="match status" value="1"/>
</dbReference>
<feature type="signal peptide" evidence="8">
    <location>
        <begin position="1"/>
        <end position="20"/>
    </location>
</feature>
<dbReference type="Gene3D" id="1.20.120.1100">
    <property type="match status" value="1"/>
</dbReference>
<gene>
    <name evidence="9" type="ORF">SVUK_LOCUS5588</name>
</gene>
<accession>A0A3P7ICI3</accession>
<organism evidence="9 10">
    <name type="scientific">Strongylus vulgaris</name>
    <name type="common">Blood worm</name>
    <dbReference type="NCBI Taxonomy" id="40348"/>
    <lineage>
        <taxon>Eukaryota</taxon>
        <taxon>Metazoa</taxon>
        <taxon>Ecdysozoa</taxon>
        <taxon>Nematoda</taxon>
        <taxon>Chromadorea</taxon>
        <taxon>Rhabditida</taxon>
        <taxon>Rhabditina</taxon>
        <taxon>Rhabditomorpha</taxon>
        <taxon>Strongyloidea</taxon>
        <taxon>Strongylidae</taxon>
        <taxon>Strongylus</taxon>
    </lineage>
</organism>
<dbReference type="AlphaFoldDB" id="A0A3P7ICI3"/>